<evidence type="ECO:0000313" key="1">
    <source>
        <dbReference type="EMBL" id="UTG69983.1"/>
    </source>
</evidence>
<dbReference type="AlphaFoldDB" id="A0A9X9HUD5"/>
<dbReference type="EMBL" id="CP073115">
    <property type="protein sequence ID" value="UTG69983.1"/>
    <property type="molecule type" value="Genomic_DNA"/>
</dbReference>
<dbReference type="Proteomes" id="UP001057296">
    <property type="component" value="Chromosome"/>
</dbReference>
<protein>
    <submittedName>
        <fullName evidence="1">Cell division protein</fullName>
    </submittedName>
</protein>
<reference evidence="1" key="1">
    <citation type="submission" date="2021-04" db="EMBL/GenBank/DDBJ databases">
        <title>Characterizing Neisseria spp. as novel respiratory pathobionts in bronchiectasis.</title>
        <authorList>
            <person name="Li L."/>
            <person name="Mac Aogain M."/>
            <person name="Xu T."/>
            <person name="Jaggi T.K."/>
            <person name="Chan L.Y."/>
            <person name="Keir H.R."/>
            <person name="Dicker A.J."/>
            <person name="Qu J."/>
            <person name="Liu Y."/>
            <person name="Chen H.S."/>
            <person name="Koh M.S."/>
            <person name="Ong T.H."/>
            <person name="Lim A.Y.H."/>
            <person name="Abisheganaden J."/>
            <person name="Low T.B."/>
            <person name="Oliver B.G."/>
            <person name="Tan N.S."/>
            <person name="Fang M."/>
            <person name="Chalmers J.D."/>
            <person name="Chotirmall S.H."/>
        </authorList>
    </citation>
    <scope>NUCLEOTIDE SEQUENCE</scope>
    <source>
        <strain evidence="1">TT0077</strain>
    </source>
</reference>
<name>A0A9X9HUD5_NEISU</name>
<organism evidence="1 2">
    <name type="scientific">Neisseria subflava</name>
    <dbReference type="NCBI Taxonomy" id="28449"/>
    <lineage>
        <taxon>Bacteria</taxon>
        <taxon>Pseudomonadati</taxon>
        <taxon>Pseudomonadota</taxon>
        <taxon>Betaproteobacteria</taxon>
        <taxon>Neisseriales</taxon>
        <taxon>Neisseriaceae</taxon>
        <taxon>Neisseria</taxon>
    </lineage>
</organism>
<evidence type="ECO:0000313" key="2">
    <source>
        <dbReference type="Proteomes" id="UP001057296"/>
    </source>
</evidence>
<dbReference type="GO" id="GO:0051301">
    <property type="term" value="P:cell division"/>
    <property type="evidence" value="ECO:0007669"/>
    <property type="project" value="UniProtKB-KW"/>
</dbReference>
<proteinExistence type="predicted"/>
<gene>
    <name evidence="1" type="ORF">KCG54_01035</name>
</gene>
<dbReference type="RefSeq" id="WP_254324385.1">
    <property type="nucleotide sequence ID" value="NZ_CP073115.1"/>
</dbReference>
<keyword evidence="1" id="KW-0131">Cell cycle</keyword>
<sequence>MKSLGSTLFILGVLAFGLNYMNAVPKVLAWIYEWGEDTAMWIKAGITGGGALLWLAGNFLEKPAEAEAEPEEEEEEE</sequence>
<keyword evidence="1" id="KW-0132">Cell division</keyword>
<accession>A0A9X9HUD5</accession>